<feature type="domain" description="Nudix hydrolase" evidence="10">
    <location>
        <begin position="162"/>
        <end position="292"/>
    </location>
</feature>
<evidence type="ECO:0000256" key="3">
    <source>
        <dbReference type="ARBA" id="ARBA00009595"/>
    </source>
</evidence>
<evidence type="ECO:0000313" key="11">
    <source>
        <dbReference type="EMBL" id="MBB5372028.1"/>
    </source>
</evidence>
<comment type="cofactor">
    <cofactor evidence="2">
        <name>Zn(2+)</name>
        <dbReference type="ChEBI" id="CHEBI:29105"/>
    </cofactor>
</comment>
<proteinExistence type="inferred from homology"/>
<evidence type="ECO:0000256" key="4">
    <source>
        <dbReference type="ARBA" id="ARBA00012381"/>
    </source>
</evidence>
<comment type="similarity">
    <text evidence="3">Belongs to the Nudix hydrolase family. NudC subfamily.</text>
</comment>
<evidence type="ECO:0000256" key="8">
    <source>
        <dbReference type="ARBA" id="ARBA00023027"/>
    </source>
</evidence>
<dbReference type="InterPro" id="IPR020084">
    <property type="entry name" value="NUDIX_hydrolase_CS"/>
</dbReference>
<dbReference type="InterPro" id="IPR050241">
    <property type="entry name" value="NAD-cap_RNA_hydrolase_NudC"/>
</dbReference>
<dbReference type="InterPro" id="IPR015376">
    <property type="entry name" value="Znr_NADH_PPase"/>
</dbReference>
<evidence type="ECO:0000256" key="9">
    <source>
        <dbReference type="ARBA" id="ARBA00023679"/>
    </source>
</evidence>
<dbReference type="GO" id="GO:0005829">
    <property type="term" value="C:cytosol"/>
    <property type="evidence" value="ECO:0007669"/>
    <property type="project" value="TreeGrafter"/>
</dbReference>
<dbReference type="InterPro" id="IPR000086">
    <property type="entry name" value="NUDIX_hydrolase_dom"/>
</dbReference>
<keyword evidence="7" id="KW-0460">Magnesium</keyword>
<dbReference type="GO" id="GO:0046872">
    <property type="term" value="F:metal ion binding"/>
    <property type="evidence" value="ECO:0007669"/>
    <property type="project" value="UniProtKB-KW"/>
</dbReference>
<evidence type="ECO:0000256" key="7">
    <source>
        <dbReference type="ARBA" id="ARBA00022842"/>
    </source>
</evidence>
<dbReference type="GO" id="GO:0006742">
    <property type="term" value="P:NADP+ catabolic process"/>
    <property type="evidence" value="ECO:0007669"/>
    <property type="project" value="TreeGrafter"/>
</dbReference>
<dbReference type="GO" id="GO:0019677">
    <property type="term" value="P:NAD+ catabolic process"/>
    <property type="evidence" value="ECO:0007669"/>
    <property type="project" value="TreeGrafter"/>
</dbReference>
<dbReference type="InterPro" id="IPR015375">
    <property type="entry name" value="NADH_PPase-like_N"/>
</dbReference>
<dbReference type="Proteomes" id="UP000553706">
    <property type="component" value="Unassembled WGS sequence"/>
</dbReference>
<dbReference type="PANTHER" id="PTHR42904">
    <property type="entry name" value="NUDIX HYDROLASE, NUDC SUBFAMILY"/>
    <property type="match status" value="1"/>
</dbReference>
<dbReference type="PROSITE" id="PS51462">
    <property type="entry name" value="NUDIX"/>
    <property type="match status" value="1"/>
</dbReference>
<organism evidence="11 12">
    <name type="scientific">Acidocella aromatica</name>
    <dbReference type="NCBI Taxonomy" id="1303579"/>
    <lineage>
        <taxon>Bacteria</taxon>
        <taxon>Pseudomonadati</taxon>
        <taxon>Pseudomonadota</taxon>
        <taxon>Alphaproteobacteria</taxon>
        <taxon>Acetobacterales</taxon>
        <taxon>Acidocellaceae</taxon>
        <taxon>Acidocella</taxon>
    </lineage>
</organism>
<dbReference type="EC" id="3.6.1.22" evidence="4"/>
<dbReference type="EMBL" id="JACHFJ010000001">
    <property type="protein sequence ID" value="MBB5372028.1"/>
    <property type="molecule type" value="Genomic_DNA"/>
</dbReference>
<dbReference type="PROSITE" id="PS00893">
    <property type="entry name" value="NUDIX_BOX"/>
    <property type="match status" value="1"/>
</dbReference>
<dbReference type="Pfam" id="PF09297">
    <property type="entry name" value="Zn_ribbon_NUD"/>
    <property type="match status" value="1"/>
</dbReference>
<keyword evidence="6 11" id="KW-0378">Hydrolase</keyword>
<dbReference type="NCBIfam" id="NF001299">
    <property type="entry name" value="PRK00241.1"/>
    <property type="match status" value="1"/>
</dbReference>
<accession>A0A840V7T6</accession>
<dbReference type="RefSeq" id="WP_183265029.1">
    <property type="nucleotide sequence ID" value="NZ_JACHFJ010000001.1"/>
</dbReference>
<dbReference type="PANTHER" id="PTHR42904:SF6">
    <property type="entry name" value="NAD-CAPPED RNA HYDROLASE NUDT12"/>
    <property type="match status" value="1"/>
</dbReference>
<evidence type="ECO:0000256" key="2">
    <source>
        <dbReference type="ARBA" id="ARBA00001947"/>
    </source>
</evidence>
<sequence length="298" mass="32924">MRIIRPSRPNQYSGGTLERAVYLRADTAWLETALADPASRFVPFWRGRALIAPGEIPRAVLLPRPAQNGAWVFLGLVEGAPVFALDVSAPEEPPAFGVGEFADLRAMTALLPPLDAEILATARGILHWRATHKYCPACGGATVPVRGGWVLHCGGCGRENFPRIDAAVIMLVTRGGKLLLGQSHRFPPERNFYSTLAGFVEPGESLEDAVRREVLEEVGVRVGEVVYHSSQPWPFPASLMLGFYAEGLSDEIVLEVEEMRDARWFTREEIANRKALGFNLPPKDSIARRLIEDWLESE</sequence>
<evidence type="ECO:0000313" key="12">
    <source>
        <dbReference type="Proteomes" id="UP000553706"/>
    </source>
</evidence>
<dbReference type="GO" id="GO:0035529">
    <property type="term" value="F:NADH pyrophosphatase activity"/>
    <property type="evidence" value="ECO:0007669"/>
    <property type="project" value="TreeGrafter"/>
</dbReference>
<name>A0A840V7T6_9PROT</name>
<keyword evidence="12" id="KW-1185">Reference proteome</keyword>
<reference evidence="11 12" key="1">
    <citation type="submission" date="2020-08" db="EMBL/GenBank/DDBJ databases">
        <title>Genomic Encyclopedia of Type Strains, Phase IV (KMG-IV): sequencing the most valuable type-strain genomes for metagenomic binning, comparative biology and taxonomic classification.</title>
        <authorList>
            <person name="Goeker M."/>
        </authorList>
    </citation>
    <scope>NUCLEOTIDE SEQUENCE [LARGE SCALE GENOMIC DNA]</scope>
    <source>
        <strain evidence="11 12">DSM 27026</strain>
    </source>
</reference>
<dbReference type="SUPFAM" id="SSF55811">
    <property type="entry name" value="Nudix"/>
    <property type="match status" value="1"/>
</dbReference>
<dbReference type="InterPro" id="IPR049734">
    <property type="entry name" value="NudC-like_C"/>
</dbReference>
<dbReference type="AlphaFoldDB" id="A0A840V7T6"/>
<comment type="caution">
    <text evidence="11">The sequence shown here is derived from an EMBL/GenBank/DDBJ whole genome shotgun (WGS) entry which is preliminary data.</text>
</comment>
<dbReference type="Pfam" id="PF09296">
    <property type="entry name" value="NUDIX-like"/>
    <property type="match status" value="1"/>
</dbReference>
<keyword evidence="8" id="KW-0520">NAD</keyword>
<dbReference type="InterPro" id="IPR015797">
    <property type="entry name" value="NUDIX_hydrolase-like_dom_sf"/>
</dbReference>
<dbReference type="Pfam" id="PF00293">
    <property type="entry name" value="NUDIX"/>
    <property type="match status" value="1"/>
</dbReference>
<evidence type="ECO:0000256" key="5">
    <source>
        <dbReference type="ARBA" id="ARBA00022723"/>
    </source>
</evidence>
<comment type="catalytic activity">
    <reaction evidence="9">
        <text>a 5'-end NAD(+)-phospho-ribonucleoside in mRNA + H2O = a 5'-end phospho-adenosine-phospho-ribonucleoside in mRNA + beta-nicotinamide D-ribonucleotide + 2 H(+)</text>
        <dbReference type="Rhea" id="RHEA:60876"/>
        <dbReference type="Rhea" id="RHEA-COMP:15698"/>
        <dbReference type="Rhea" id="RHEA-COMP:15719"/>
        <dbReference type="ChEBI" id="CHEBI:14649"/>
        <dbReference type="ChEBI" id="CHEBI:15377"/>
        <dbReference type="ChEBI" id="CHEBI:15378"/>
        <dbReference type="ChEBI" id="CHEBI:144029"/>
        <dbReference type="ChEBI" id="CHEBI:144051"/>
    </reaction>
    <physiologicalReaction direction="left-to-right" evidence="9">
        <dbReference type="Rhea" id="RHEA:60877"/>
    </physiologicalReaction>
</comment>
<evidence type="ECO:0000256" key="6">
    <source>
        <dbReference type="ARBA" id="ARBA00022801"/>
    </source>
</evidence>
<comment type="cofactor">
    <cofactor evidence="1">
        <name>Mg(2+)</name>
        <dbReference type="ChEBI" id="CHEBI:18420"/>
    </cofactor>
</comment>
<evidence type="ECO:0000259" key="10">
    <source>
        <dbReference type="PROSITE" id="PS51462"/>
    </source>
</evidence>
<dbReference type="Gene3D" id="3.90.79.10">
    <property type="entry name" value="Nucleoside Triphosphate Pyrophosphohydrolase"/>
    <property type="match status" value="1"/>
</dbReference>
<protein>
    <recommendedName>
        <fullName evidence="4">NAD(+) diphosphatase</fullName>
        <ecNumber evidence="4">3.6.1.22</ecNumber>
    </recommendedName>
</protein>
<keyword evidence="5" id="KW-0479">Metal-binding</keyword>
<dbReference type="Gene3D" id="3.90.79.20">
    <property type="match status" value="1"/>
</dbReference>
<evidence type="ECO:0000256" key="1">
    <source>
        <dbReference type="ARBA" id="ARBA00001946"/>
    </source>
</evidence>
<gene>
    <name evidence="11" type="ORF">HNP71_000252</name>
</gene>
<dbReference type="CDD" id="cd03429">
    <property type="entry name" value="NUDIX_NADH_pyrophosphatase_Nudt13"/>
    <property type="match status" value="1"/>
</dbReference>